<accession>A0ACA9K0B0</accession>
<keyword evidence="2" id="KW-1185">Reference proteome</keyword>
<evidence type="ECO:0000313" key="2">
    <source>
        <dbReference type="Proteomes" id="UP000789702"/>
    </source>
</evidence>
<comment type="caution">
    <text evidence="1">The sequence shown here is derived from an EMBL/GenBank/DDBJ whole genome shotgun (WGS) entry which is preliminary data.</text>
</comment>
<protein>
    <submittedName>
        <fullName evidence="1">3442_t:CDS:1</fullName>
    </submittedName>
</protein>
<gene>
    <name evidence="1" type="ORF">DHETER_LOCUS485</name>
</gene>
<evidence type="ECO:0000313" key="1">
    <source>
        <dbReference type="EMBL" id="CAG8444615.1"/>
    </source>
</evidence>
<reference evidence="1" key="1">
    <citation type="submission" date="2021-06" db="EMBL/GenBank/DDBJ databases">
        <authorList>
            <person name="Kallberg Y."/>
            <person name="Tangrot J."/>
            <person name="Rosling A."/>
        </authorList>
    </citation>
    <scope>NUCLEOTIDE SEQUENCE</scope>
    <source>
        <strain evidence="1">IL203A</strain>
    </source>
</reference>
<proteinExistence type="predicted"/>
<dbReference type="EMBL" id="CAJVPU010000242">
    <property type="protein sequence ID" value="CAG8444615.1"/>
    <property type="molecule type" value="Genomic_DNA"/>
</dbReference>
<organism evidence="1 2">
    <name type="scientific">Dentiscutata heterogama</name>
    <dbReference type="NCBI Taxonomy" id="1316150"/>
    <lineage>
        <taxon>Eukaryota</taxon>
        <taxon>Fungi</taxon>
        <taxon>Fungi incertae sedis</taxon>
        <taxon>Mucoromycota</taxon>
        <taxon>Glomeromycotina</taxon>
        <taxon>Glomeromycetes</taxon>
        <taxon>Diversisporales</taxon>
        <taxon>Gigasporaceae</taxon>
        <taxon>Dentiscutata</taxon>
    </lineage>
</organism>
<name>A0ACA9K0B0_9GLOM</name>
<sequence length="310" mass="36776">METELAKPRNVMHTLYKLHDWIKKGLVDINPDFQRGTTIKRYFNNEGLDGMSRNVLSEEAREHFECYEFVCVEYYDLSLVQEHEIFSRVQLGVPLTTAEKLAVINTPITNFAQNLYRSYPSISKIIDTKRGKPLQVISQALLMIEDSEKCKITVKCIENYLKDDREVPFELSQTIKQVFETLSTLIDVNVKLFHENHKFSPIEFVFFCWIVAKFPGIGIDAYQDYLKSMKEYVRRYHVDVRFNQKVYTTLKRFVDELDQEEELVDELWDDICENDEYDELWDDIYKNDEKVEDKNEDLESLPSKKIKIKK</sequence>
<dbReference type="Proteomes" id="UP000789702">
    <property type="component" value="Unassembled WGS sequence"/>
</dbReference>